<gene>
    <name evidence="2" type="ORF">S06H3_07541</name>
</gene>
<dbReference type="CDD" id="cd05403">
    <property type="entry name" value="NT_KNTase_like"/>
    <property type="match status" value="1"/>
</dbReference>
<reference evidence="2" key="1">
    <citation type="journal article" date="2014" name="Front. Microbiol.">
        <title>High frequency of phylogenetically diverse reductive dehalogenase-homologous genes in deep subseafloor sedimentary metagenomes.</title>
        <authorList>
            <person name="Kawai M."/>
            <person name="Futagami T."/>
            <person name="Toyoda A."/>
            <person name="Takaki Y."/>
            <person name="Nishi S."/>
            <person name="Hori S."/>
            <person name="Arai W."/>
            <person name="Tsubouchi T."/>
            <person name="Morono Y."/>
            <person name="Uchiyama I."/>
            <person name="Ito T."/>
            <person name="Fujiyama A."/>
            <person name="Inagaki F."/>
            <person name="Takami H."/>
        </authorList>
    </citation>
    <scope>NUCLEOTIDE SEQUENCE</scope>
    <source>
        <strain evidence="2">Expedition CK06-06</strain>
    </source>
</reference>
<proteinExistence type="predicted"/>
<dbReference type="InterPro" id="IPR036390">
    <property type="entry name" value="WH_DNA-bd_sf"/>
</dbReference>
<dbReference type="GO" id="GO:0016779">
    <property type="term" value="F:nucleotidyltransferase activity"/>
    <property type="evidence" value="ECO:0007669"/>
    <property type="project" value="InterPro"/>
</dbReference>
<name>X1LYE2_9ZZZZ</name>
<dbReference type="AlphaFoldDB" id="X1LYE2"/>
<dbReference type="Pfam" id="PF01909">
    <property type="entry name" value="NTP_transf_2"/>
    <property type="match status" value="1"/>
</dbReference>
<dbReference type="EMBL" id="BARV01003065">
    <property type="protein sequence ID" value="GAH99138.1"/>
    <property type="molecule type" value="Genomic_DNA"/>
</dbReference>
<dbReference type="InterPro" id="IPR011991">
    <property type="entry name" value="ArsR-like_HTH"/>
</dbReference>
<organism evidence="2">
    <name type="scientific">marine sediment metagenome</name>
    <dbReference type="NCBI Taxonomy" id="412755"/>
    <lineage>
        <taxon>unclassified sequences</taxon>
        <taxon>metagenomes</taxon>
        <taxon>ecological metagenomes</taxon>
    </lineage>
</organism>
<feature type="domain" description="Polymerase nucleotidyl transferase" evidence="1">
    <location>
        <begin position="129"/>
        <end position="183"/>
    </location>
</feature>
<dbReference type="SUPFAM" id="SSF81301">
    <property type="entry name" value="Nucleotidyltransferase"/>
    <property type="match status" value="1"/>
</dbReference>
<comment type="caution">
    <text evidence="2">The sequence shown here is derived from an EMBL/GenBank/DDBJ whole genome shotgun (WGS) entry which is preliminary data.</text>
</comment>
<dbReference type="Gene3D" id="3.30.460.10">
    <property type="entry name" value="Beta Polymerase, domain 2"/>
    <property type="match status" value="1"/>
</dbReference>
<dbReference type="CDD" id="cd00090">
    <property type="entry name" value="HTH_ARSR"/>
    <property type="match status" value="1"/>
</dbReference>
<accession>X1LYE2</accession>
<dbReference type="Gene3D" id="1.10.10.10">
    <property type="entry name" value="Winged helix-like DNA-binding domain superfamily/Winged helix DNA-binding domain"/>
    <property type="match status" value="1"/>
</dbReference>
<dbReference type="InterPro" id="IPR036388">
    <property type="entry name" value="WH-like_DNA-bd_sf"/>
</dbReference>
<evidence type="ECO:0000259" key="1">
    <source>
        <dbReference type="Pfam" id="PF01909"/>
    </source>
</evidence>
<dbReference type="InterPro" id="IPR043519">
    <property type="entry name" value="NT_sf"/>
</dbReference>
<sequence>MNTVTKKGTIVPIMSTMTESYNLSTVLFGKTRRAVLSLLYSHADESFYLRQIARFSGTGLGAMQRELKQLSAAGIIRRTVRGKQVYYQANPECPIFTELRSFAVKTAGVGDILRSALAPLVDNISIALIYGSVARGLEYQSSDVDILVVGEVTFAEVVERLGLAQETLGREINPTVYPPSEFKSKIAEGHHFLKSVLSGSKIYLIGDEH</sequence>
<protein>
    <recommendedName>
        <fullName evidence="1">Polymerase nucleotidyl transferase domain-containing protein</fullName>
    </recommendedName>
</protein>
<dbReference type="InterPro" id="IPR002934">
    <property type="entry name" value="Polymerase_NTP_transf_dom"/>
</dbReference>
<dbReference type="SUPFAM" id="SSF46785">
    <property type="entry name" value="Winged helix' DNA-binding domain"/>
    <property type="match status" value="1"/>
</dbReference>
<evidence type="ECO:0000313" key="2">
    <source>
        <dbReference type="EMBL" id="GAH99138.1"/>
    </source>
</evidence>
<feature type="non-terminal residue" evidence="2">
    <location>
        <position position="209"/>
    </location>
</feature>